<dbReference type="Pfam" id="PF06455">
    <property type="entry name" value="NADH5_C"/>
    <property type="match status" value="1"/>
</dbReference>
<keyword evidence="10 16" id="KW-1133">Transmembrane helix</keyword>
<feature type="transmembrane region" description="Helical" evidence="16">
    <location>
        <begin position="89"/>
        <end position="110"/>
    </location>
</feature>
<feature type="domain" description="NADH:quinone oxidoreductase/Mrp antiporter transmembrane" evidence="17">
    <location>
        <begin position="112"/>
        <end position="384"/>
    </location>
</feature>
<feature type="domain" description="NADH dehydrogenase subunit 5 C-terminal" evidence="19">
    <location>
        <begin position="394"/>
        <end position="571"/>
    </location>
</feature>
<accession>H6BCH4</accession>
<evidence type="ECO:0000256" key="14">
    <source>
        <dbReference type="ARBA" id="ARBA00023136"/>
    </source>
</evidence>
<feature type="transmembrane region" description="Helical" evidence="16">
    <location>
        <begin position="245"/>
        <end position="266"/>
    </location>
</feature>
<sequence>MFFWKNLSISLFISFFILYLFFLFFFVFVFFIWDCSSLLIDWQILCCLGFDVCFSILIDWVSLSFCLVVFCISFSVIWFSYYYMYGDQYVFRFSWLVVLFVASMIFLIFIPNLISLLLGWDGLGLISFCLVVYYQNFKSLVSGMVTVLMNRVGDVMILLSIGWLISLGSWNFLFLSDFYMGSSVGLCLVMAGMTKSAQFPFCSWLPAAMAAPTPVSALVHSSTLVTAGVFLIIRFWEFIFLYENVVFFLQLISLLTMVLSGFSAVFESDLKKVIALSTLSQLSVMLFSVSFGFSFLGLFHLYTHALFKALLFLCAGCLIHSFFHVQDVRSLGSCWSVVPCTMFFLNLANLALCGFPFLGGFFSKDMILEMFLWEGWNFLFFSFLFLGTALTVAYSVRLSLFSLLGVSKMGSFLLKGEEDLNFLIPMLVLGSGTLFGGFFFYVFIFEPKCMFFFASVMDKNFIFLVLFFGFFLGVIFFYLSWPFFKEFSFFKMMSEFGAAMWFLQILSAQGFLSKVFNSSFFSFYSIDRGYFEYFGGQGVLKKVSLFSSNFVFFSSKSVVISSVFILLFSFLFFF</sequence>
<gene>
    <name evidence="20" type="primary">ND5</name>
</gene>
<evidence type="ECO:0000256" key="15">
    <source>
        <dbReference type="ARBA" id="ARBA00049551"/>
    </source>
</evidence>
<comment type="function">
    <text evidence="16">Core subunit of the mitochondrial membrane respiratory chain NADH dehydrogenase (Complex I) which catalyzes electron transfer from NADH through the respiratory chain, using ubiquinone as an electron acceptor. Essential for the catalytic activity and assembly of complex I.</text>
</comment>
<feature type="transmembrane region" description="Helical" evidence="16">
    <location>
        <begin position="217"/>
        <end position="239"/>
    </location>
</feature>
<dbReference type="InterPro" id="IPR001516">
    <property type="entry name" value="Proton_antipo_N"/>
</dbReference>
<protein>
    <recommendedName>
        <fullName evidence="3 16">NADH-ubiquinone oxidoreductase chain 5</fullName>
        <ecNumber evidence="2 16">7.1.1.2</ecNumber>
    </recommendedName>
</protein>
<keyword evidence="11 16" id="KW-0520">NAD</keyword>
<evidence type="ECO:0000256" key="5">
    <source>
        <dbReference type="ARBA" id="ARBA00022660"/>
    </source>
</evidence>
<comment type="subcellular location">
    <subcellularLocation>
        <location evidence="1">Mitochondrion inner membrane</location>
        <topology evidence="1">Multi-pass membrane protein</topology>
    </subcellularLocation>
</comment>
<evidence type="ECO:0000259" key="19">
    <source>
        <dbReference type="Pfam" id="PF06455"/>
    </source>
</evidence>
<proteinExistence type="inferred from homology"/>
<dbReference type="EMBL" id="JF727825">
    <property type="protein sequence ID" value="AEC12114.1"/>
    <property type="molecule type" value="Genomic_DNA"/>
</dbReference>
<evidence type="ECO:0000256" key="9">
    <source>
        <dbReference type="ARBA" id="ARBA00022982"/>
    </source>
</evidence>
<dbReference type="GeneID" id="11816509"/>
<feature type="transmembrane region" description="Helical" evidence="16">
    <location>
        <begin position="378"/>
        <end position="400"/>
    </location>
</feature>
<evidence type="ECO:0000256" key="7">
    <source>
        <dbReference type="ARBA" id="ARBA00022792"/>
    </source>
</evidence>
<evidence type="ECO:0000313" key="20">
    <source>
        <dbReference type="EMBL" id="AEC12114.1"/>
    </source>
</evidence>
<feature type="transmembrane region" description="Helical" evidence="16">
    <location>
        <begin position="305"/>
        <end position="323"/>
    </location>
</feature>
<dbReference type="InterPro" id="IPR003945">
    <property type="entry name" value="NU5C-like"/>
</dbReference>
<feature type="transmembrane region" description="Helical" evidence="16">
    <location>
        <begin position="496"/>
        <end position="516"/>
    </location>
</feature>
<feature type="transmembrane region" description="Helical" evidence="16">
    <location>
        <begin position="12"/>
        <end position="33"/>
    </location>
</feature>
<dbReference type="GO" id="GO:0015990">
    <property type="term" value="P:electron transport coupled proton transport"/>
    <property type="evidence" value="ECO:0007669"/>
    <property type="project" value="TreeGrafter"/>
</dbReference>
<dbReference type="PRINTS" id="PR01434">
    <property type="entry name" value="NADHDHGNASE5"/>
</dbReference>
<evidence type="ECO:0000256" key="1">
    <source>
        <dbReference type="ARBA" id="ARBA00004448"/>
    </source>
</evidence>
<keyword evidence="13 16" id="KW-0496">Mitochondrion</keyword>
<evidence type="ECO:0000256" key="8">
    <source>
        <dbReference type="ARBA" id="ARBA00022967"/>
    </source>
</evidence>
<keyword evidence="7" id="KW-0999">Mitochondrion inner membrane</keyword>
<evidence type="ECO:0000259" key="17">
    <source>
        <dbReference type="Pfam" id="PF00361"/>
    </source>
</evidence>
<evidence type="ECO:0000256" key="4">
    <source>
        <dbReference type="ARBA" id="ARBA00022448"/>
    </source>
</evidence>
<keyword evidence="12 16" id="KW-0830">Ubiquinone</keyword>
<dbReference type="RefSeq" id="YP_005351133.1">
    <property type="nucleotide sequence ID" value="NC_016952.1"/>
</dbReference>
<keyword evidence="6 16" id="KW-0812">Transmembrane</keyword>
<feature type="transmembrane region" description="Helical" evidence="16">
    <location>
        <begin position="550"/>
        <end position="573"/>
    </location>
</feature>
<keyword evidence="9" id="KW-0249">Electron transport</keyword>
<name>H6BCH4_9BILA</name>
<feature type="transmembrane region" description="Helical" evidence="16">
    <location>
        <begin position="335"/>
        <end position="358"/>
    </location>
</feature>
<evidence type="ECO:0000256" key="12">
    <source>
        <dbReference type="ARBA" id="ARBA00023075"/>
    </source>
</evidence>
<comment type="catalytic activity">
    <reaction evidence="15 16">
        <text>a ubiquinone + NADH + 5 H(+)(in) = a ubiquinol + NAD(+) + 4 H(+)(out)</text>
        <dbReference type="Rhea" id="RHEA:29091"/>
        <dbReference type="Rhea" id="RHEA-COMP:9565"/>
        <dbReference type="Rhea" id="RHEA-COMP:9566"/>
        <dbReference type="ChEBI" id="CHEBI:15378"/>
        <dbReference type="ChEBI" id="CHEBI:16389"/>
        <dbReference type="ChEBI" id="CHEBI:17976"/>
        <dbReference type="ChEBI" id="CHEBI:57540"/>
        <dbReference type="ChEBI" id="CHEBI:57945"/>
        <dbReference type="EC" id="7.1.1.2"/>
    </reaction>
</comment>
<dbReference type="GO" id="GO:0042773">
    <property type="term" value="P:ATP synthesis coupled electron transport"/>
    <property type="evidence" value="ECO:0007669"/>
    <property type="project" value="InterPro"/>
</dbReference>
<evidence type="ECO:0000256" key="11">
    <source>
        <dbReference type="ARBA" id="ARBA00023027"/>
    </source>
</evidence>
<evidence type="ECO:0000256" key="2">
    <source>
        <dbReference type="ARBA" id="ARBA00012944"/>
    </source>
</evidence>
<keyword evidence="5" id="KW-0679">Respiratory chain</keyword>
<keyword evidence="8" id="KW-1278">Translocase</keyword>
<dbReference type="InterPro" id="IPR010934">
    <property type="entry name" value="NADH_DH_su5_C"/>
</dbReference>
<feature type="transmembrane region" description="Helical" evidence="16">
    <location>
        <begin position="273"/>
        <end position="299"/>
    </location>
</feature>
<dbReference type="AlphaFoldDB" id="H6BCH4"/>
<dbReference type="CTD" id="4540"/>
<dbReference type="PANTHER" id="PTHR42829:SF2">
    <property type="entry name" value="NADH-UBIQUINONE OXIDOREDUCTASE CHAIN 5"/>
    <property type="match status" value="1"/>
</dbReference>
<feature type="transmembrane region" description="Helical" evidence="16">
    <location>
        <begin position="65"/>
        <end position="83"/>
    </location>
</feature>
<organism evidence="20">
    <name type="scientific">Emplectonema gracile</name>
    <dbReference type="NCBI Taxonomy" id="6230"/>
    <lineage>
        <taxon>Eukaryota</taxon>
        <taxon>Metazoa</taxon>
        <taxon>Spiralia</taxon>
        <taxon>Lophotrochozoa</taxon>
        <taxon>Nemertea</taxon>
        <taxon>Enopla</taxon>
        <taxon>Hoplonemertea</taxon>
        <taxon>Monostilifera</taxon>
        <taxon>Eumonostilifera</taxon>
        <taxon>Emplectonematidae</taxon>
        <taxon>Emplectonema</taxon>
    </lineage>
</organism>
<dbReference type="EC" id="7.1.1.2" evidence="2 16"/>
<evidence type="ECO:0000256" key="13">
    <source>
        <dbReference type="ARBA" id="ARBA00023128"/>
    </source>
</evidence>
<feature type="transmembrane region" description="Helical" evidence="16">
    <location>
        <begin position="117"/>
        <end position="135"/>
    </location>
</feature>
<feature type="domain" description="NADH-Ubiquinone oxidoreductase (complex I) chain 5 N-terminal" evidence="18">
    <location>
        <begin position="49"/>
        <end position="93"/>
    </location>
</feature>
<evidence type="ECO:0000256" key="16">
    <source>
        <dbReference type="RuleBase" id="RU003404"/>
    </source>
</evidence>
<feature type="transmembrane region" description="Helical" evidence="16">
    <location>
        <begin position="420"/>
        <end position="441"/>
    </location>
</feature>
<dbReference type="Pfam" id="PF00662">
    <property type="entry name" value="Proton_antipo_N"/>
    <property type="match status" value="1"/>
</dbReference>
<dbReference type="GO" id="GO:0003954">
    <property type="term" value="F:NADH dehydrogenase activity"/>
    <property type="evidence" value="ECO:0007669"/>
    <property type="project" value="TreeGrafter"/>
</dbReference>
<evidence type="ECO:0000256" key="3">
    <source>
        <dbReference type="ARBA" id="ARBA00021096"/>
    </source>
</evidence>
<dbReference type="Pfam" id="PF00361">
    <property type="entry name" value="Proton_antipo_M"/>
    <property type="match status" value="1"/>
</dbReference>
<keyword evidence="4 16" id="KW-0813">Transport</keyword>
<dbReference type="InterPro" id="IPR001750">
    <property type="entry name" value="ND/Mrp_TM"/>
</dbReference>
<dbReference type="GO" id="GO:0008137">
    <property type="term" value="F:NADH dehydrogenase (ubiquinone) activity"/>
    <property type="evidence" value="ECO:0007669"/>
    <property type="project" value="UniProtKB-EC"/>
</dbReference>
<dbReference type="GO" id="GO:0005743">
    <property type="term" value="C:mitochondrial inner membrane"/>
    <property type="evidence" value="ECO:0007669"/>
    <property type="project" value="UniProtKB-SubCell"/>
</dbReference>
<evidence type="ECO:0000256" key="6">
    <source>
        <dbReference type="ARBA" id="ARBA00022692"/>
    </source>
</evidence>
<geneLocation type="mitochondrion" evidence="20"/>
<feature type="transmembrane region" description="Helical" evidence="16">
    <location>
        <begin position="155"/>
        <end position="175"/>
    </location>
</feature>
<keyword evidence="14 16" id="KW-0472">Membrane</keyword>
<evidence type="ECO:0000259" key="18">
    <source>
        <dbReference type="Pfam" id="PF00662"/>
    </source>
</evidence>
<reference evidence="20" key="1">
    <citation type="submission" date="2011-03" db="EMBL/GenBank/DDBJ databases">
        <title>The complete mitochondrial genome of the green nemertean Emplectonema gracile (Johnston, 1837) (Nemertea: Hoplonemertea).</title>
        <authorList>
            <person name="Sadler T."/>
            <person name="Podsiadlowski L."/>
        </authorList>
    </citation>
    <scope>NUCLEOTIDE SEQUENCE</scope>
</reference>
<feature type="transmembrane region" description="Helical" evidence="16">
    <location>
        <begin position="461"/>
        <end position="484"/>
    </location>
</feature>
<evidence type="ECO:0000256" key="10">
    <source>
        <dbReference type="ARBA" id="ARBA00022989"/>
    </source>
</evidence>
<comment type="similarity">
    <text evidence="16">Belongs to the complex I subunit 5 family.</text>
</comment>
<dbReference type="PANTHER" id="PTHR42829">
    <property type="entry name" value="NADH-UBIQUINONE OXIDOREDUCTASE CHAIN 5"/>
    <property type="match status" value="1"/>
</dbReference>